<name>V9Z3S7_9ACTN</name>
<accession>V9Z3S7</accession>
<organism evidence="1">
    <name type="scientific">Streptomyces sp. F12</name>
    <dbReference type="NCBI Taxonomy" id="1436084"/>
    <lineage>
        <taxon>Bacteria</taxon>
        <taxon>Bacillati</taxon>
        <taxon>Actinomycetota</taxon>
        <taxon>Actinomycetes</taxon>
        <taxon>Kitasatosporales</taxon>
        <taxon>Streptomycetaceae</taxon>
        <taxon>Streptomyces</taxon>
    </lineage>
</organism>
<protein>
    <submittedName>
        <fullName evidence="1">Uncharacterized protein</fullName>
    </submittedName>
</protein>
<dbReference type="EMBL" id="KF602051">
    <property type="protein sequence ID" value="AHE40145.1"/>
    <property type="molecule type" value="Genomic_DNA"/>
</dbReference>
<dbReference type="RefSeq" id="WP_024127409.1">
    <property type="nucleotide sequence ID" value="NC_023286.1"/>
</dbReference>
<sequence length="176" mass="19249">MHHTTFVPDRMDASSNSAWQLAVDVARSASRAAAYAGATLLAEAVGVEGTVHVPERPSGSWCRLTAGPLTADFLATSHGDRARMKLTQVTPEGYERVRAWVTERETCRHGEDCEICHDDPWPSYEELTSEDGDFDIVHLDESERGTARAAFGRVTLALNDEPVTTLAKIIRLARAA</sequence>
<reference evidence="1" key="1">
    <citation type="submission" date="2013-09" db="EMBL/GenBank/DDBJ databases">
        <title>Complete nucleotide sequence of Streptomyces linear plasmid pFRL6.</title>
        <authorList>
            <person name="Chen Z."/>
            <person name="Fang P."/>
            <person name="Qin Z."/>
        </authorList>
    </citation>
    <scope>NUCLEOTIDE SEQUENCE</scope>
    <source>
        <plasmid evidence="1">pFRL6</plasmid>
    </source>
</reference>
<geneLocation type="plasmid" evidence="1">
    <name>pFRL6</name>
</geneLocation>
<proteinExistence type="predicted"/>
<keyword evidence="1" id="KW-0614">Plasmid</keyword>
<dbReference type="AlphaFoldDB" id="V9Z3S7"/>
<gene>
    <name evidence="1" type="ORF">pFRL6_58</name>
</gene>
<evidence type="ECO:0000313" key="1">
    <source>
        <dbReference type="EMBL" id="AHE40145.1"/>
    </source>
</evidence>